<dbReference type="InterPro" id="IPR001444">
    <property type="entry name" value="Flag_bb_rod_N"/>
</dbReference>
<evidence type="ECO:0000259" key="6">
    <source>
        <dbReference type="Pfam" id="PF06429"/>
    </source>
</evidence>
<evidence type="ECO:0000256" key="2">
    <source>
        <dbReference type="ARBA" id="ARBA00009677"/>
    </source>
</evidence>
<evidence type="ECO:0000256" key="3">
    <source>
        <dbReference type="ARBA" id="ARBA00023143"/>
    </source>
</evidence>
<dbReference type="KEGG" id="lpav:PLANPX_3619"/>
<dbReference type="PROSITE" id="PS00588">
    <property type="entry name" value="FLAGELLA_BB_ROD"/>
    <property type="match status" value="1"/>
</dbReference>
<dbReference type="Gene3D" id="2.60.98.20">
    <property type="entry name" value="Flagellar hook protein FlgE"/>
    <property type="match status" value="1"/>
</dbReference>
<proteinExistence type="inferred from homology"/>
<dbReference type="SUPFAM" id="SSF117143">
    <property type="entry name" value="Flagellar hook protein flgE"/>
    <property type="match status" value="1"/>
</dbReference>
<keyword evidence="8" id="KW-0282">Flagellum</keyword>
<feature type="domain" description="Flagellar basal-body/hook protein C-terminal" evidence="6">
    <location>
        <begin position="754"/>
        <end position="798"/>
    </location>
</feature>
<evidence type="ECO:0000313" key="8">
    <source>
        <dbReference type="EMBL" id="BBO34007.1"/>
    </source>
</evidence>
<organism evidence="8 9">
    <name type="scientific">Lacipirellula parvula</name>
    <dbReference type="NCBI Taxonomy" id="2650471"/>
    <lineage>
        <taxon>Bacteria</taxon>
        <taxon>Pseudomonadati</taxon>
        <taxon>Planctomycetota</taxon>
        <taxon>Planctomycetia</taxon>
        <taxon>Pirellulales</taxon>
        <taxon>Lacipirellulaceae</taxon>
        <taxon>Lacipirellula</taxon>
    </lineage>
</organism>
<feature type="domain" description="Flagellar hook protein FlgE/F/G-like D1" evidence="7">
    <location>
        <begin position="97"/>
        <end position="163"/>
    </location>
</feature>
<dbReference type="NCBIfam" id="TIGR03506">
    <property type="entry name" value="FlgEFG_subfam"/>
    <property type="match status" value="2"/>
</dbReference>
<dbReference type="Pfam" id="PF22692">
    <property type="entry name" value="LlgE_F_G_D1"/>
    <property type="match status" value="1"/>
</dbReference>
<keyword evidence="8" id="KW-0969">Cilium</keyword>
<evidence type="ECO:0000256" key="1">
    <source>
        <dbReference type="ARBA" id="ARBA00004117"/>
    </source>
</evidence>
<dbReference type="PANTHER" id="PTHR30435">
    <property type="entry name" value="FLAGELLAR PROTEIN"/>
    <property type="match status" value="1"/>
</dbReference>
<reference evidence="9" key="1">
    <citation type="submission" date="2019-10" db="EMBL/GenBank/DDBJ databases">
        <title>Lacipirellula parvula gen. nov., sp. nov., representing a lineage of planctomycetes widespread in freshwater anoxic habitats, and description of the family Lacipirellulaceae.</title>
        <authorList>
            <person name="Dedysh S.N."/>
            <person name="Kulichevskaya I.S."/>
            <person name="Beletsky A.V."/>
            <person name="Rakitin A.L."/>
            <person name="Mardanov A.V."/>
            <person name="Ivanova A.A."/>
            <person name="Saltykova V.X."/>
            <person name="Rijpstra W.I.C."/>
            <person name="Sinninghe Damste J.S."/>
            <person name="Ravin N.V."/>
        </authorList>
    </citation>
    <scope>NUCLEOTIDE SEQUENCE [LARGE SCALE GENOMIC DNA]</scope>
    <source>
        <strain evidence="9">PX69</strain>
    </source>
</reference>
<dbReference type="Pfam" id="PF06429">
    <property type="entry name" value="Flg_bbr_C"/>
    <property type="match status" value="1"/>
</dbReference>
<dbReference type="PANTHER" id="PTHR30435:SF1">
    <property type="entry name" value="FLAGELLAR HOOK PROTEIN FLGE"/>
    <property type="match status" value="1"/>
</dbReference>
<dbReference type="InterPro" id="IPR037058">
    <property type="entry name" value="Falgellar_hook_FlgE_sf"/>
</dbReference>
<comment type="similarity">
    <text evidence="2 4">Belongs to the flagella basal body rod proteins family.</text>
</comment>
<evidence type="ECO:0000256" key="4">
    <source>
        <dbReference type="RuleBase" id="RU362116"/>
    </source>
</evidence>
<keyword evidence="8" id="KW-0966">Cell projection</keyword>
<dbReference type="InterPro" id="IPR020013">
    <property type="entry name" value="Flagellar_FlgE/F/G"/>
</dbReference>
<name>A0A5K7XDA6_9BACT</name>
<sequence>MGLQSALATALTGMTAAETTIDVAGNNVANANTVGFKESSVNFATQFLQTQSIGSAPTTSRGGTNPRQIGLGSKVAEITPDFTSGTIEISSNPLDLAIQGDGFFIVQGSQGEQLYTRNGQFKTNGNNEIVTLTGHRVLGYSVDANFTIQPTGLSPIQIPLGAAAVAQATENVTLKGALNPNSTVGTIPEVIQSGILSDGSREHPTGVPEALSLARPSDALVFGTTAGANIPAGTYQYRIAYVDSSGNEGPASNLADIGLIGGVGSIDLSGIAQPSNPDFTQIRIYRNNPATNNEYRLVTQFASNPGGPAATYSDNMTPVANASAALLQDDVLGNNSYSYYVTFVNSSTGAESRPTARFGPVTADSITQPRIRLDDIPQPSGSGEYDKIKIYRNVANNPTQFYEVAEINQNESFIDSVPDADIVGNPTINLDGPSINFGMKLVDVVSRNGADYNNLFGIGELTFSGDKGGRQLAERTLNITANTTVQDLLTFMDESMGVLKSAPETTFPDTVAYGGTIVDSRLQFTSNMGIENALSIDLSAFKFKPANGVAEVVQMPFSTIQEANGEGATADFVVYDSLGTPINVRVTTVLESIDATGARFRWIASSPQNAEESGVSIEVGTGVITTDGDGKFVSATDDRIAIGRGQSPANSPLEFKLDFNQVTGLAENTNTLAAASQDGFPSGTLTSFIITESGRIQGVFSNGSSRDLGQLRMARFANNGGLQQVGDNMFAAGVNSGLPIEGNPGGGGMGAVSTGAVELSNTDIGQNLIELILASTQYRGGARVITAVQELLDELLALRR</sequence>
<keyword evidence="9" id="KW-1185">Reference proteome</keyword>
<keyword evidence="3 4" id="KW-0975">Bacterial flagellum</keyword>
<dbReference type="RefSeq" id="WP_152099662.1">
    <property type="nucleotide sequence ID" value="NZ_AP021861.1"/>
</dbReference>
<dbReference type="Proteomes" id="UP000326837">
    <property type="component" value="Chromosome"/>
</dbReference>
<dbReference type="InterPro" id="IPR010930">
    <property type="entry name" value="Flg_bb/hook_C_dom"/>
</dbReference>
<gene>
    <name evidence="8" type="ORF">PLANPX_3619</name>
</gene>
<dbReference type="EMBL" id="AP021861">
    <property type="protein sequence ID" value="BBO34007.1"/>
    <property type="molecule type" value="Genomic_DNA"/>
</dbReference>
<evidence type="ECO:0000313" key="9">
    <source>
        <dbReference type="Proteomes" id="UP000326837"/>
    </source>
</evidence>
<dbReference type="GO" id="GO:0071978">
    <property type="term" value="P:bacterial-type flagellum-dependent swarming motility"/>
    <property type="evidence" value="ECO:0007669"/>
    <property type="project" value="TreeGrafter"/>
</dbReference>
<dbReference type="InterPro" id="IPR053967">
    <property type="entry name" value="LlgE_F_G-like_D1"/>
</dbReference>
<evidence type="ECO:0000259" key="5">
    <source>
        <dbReference type="Pfam" id="PF00460"/>
    </source>
</evidence>
<dbReference type="GO" id="GO:0009425">
    <property type="term" value="C:bacterial-type flagellum basal body"/>
    <property type="evidence" value="ECO:0007669"/>
    <property type="project" value="UniProtKB-SubCell"/>
</dbReference>
<protein>
    <recommendedName>
        <fullName evidence="4">Flagellar hook protein FlgE</fullName>
    </recommendedName>
</protein>
<comment type="subcellular location">
    <subcellularLocation>
        <location evidence="1 4">Bacterial flagellum basal body</location>
    </subcellularLocation>
</comment>
<dbReference type="Pfam" id="PF00460">
    <property type="entry name" value="Flg_bb_rod"/>
    <property type="match status" value="1"/>
</dbReference>
<dbReference type="InterPro" id="IPR037925">
    <property type="entry name" value="FlgE/F/G-like"/>
</dbReference>
<dbReference type="InterPro" id="IPR019776">
    <property type="entry name" value="Flagellar_basal_body_rod_CS"/>
</dbReference>
<feature type="domain" description="Flagellar basal body rod protein N-terminal" evidence="5">
    <location>
        <begin position="7"/>
        <end position="37"/>
    </location>
</feature>
<comment type="function">
    <text evidence="4">A flexible structure which links the flagellar filament to the drive apparatus in the basal body.</text>
</comment>
<dbReference type="GO" id="GO:0009424">
    <property type="term" value="C:bacterial-type flagellum hook"/>
    <property type="evidence" value="ECO:0007669"/>
    <property type="project" value="TreeGrafter"/>
</dbReference>
<accession>A0A5K7XDA6</accession>
<dbReference type="AlphaFoldDB" id="A0A5K7XDA6"/>
<evidence type="ECO:0000259" key="7">
    <source>
        <dbReference type="Pfam" id="PF22692"/>
    </source>
</evidence>
<dbReference type="GO" id="GO:0005829">
    <property type="term" value="C:cytosol"/>
    <property type="evidence" value="ECO:0007669"/>
    <property type="project" value="TreeGrafter"/>
</dbReference>